<dbReference type="Gene3D" id="1.20.5.260">
    <property type="entry name" value="Cytochrome b-c1 complex subunit 9"/>
    <property type="match status" value="1"/>
</dbReference>
<dbReference type="OrthoDB" id="44067at2759"/>
<dbReference type="InterPro" id="IPR036656">
    <property type="entry name" value="QCR9_sf"/>
</dbReference>
<evidence type="ECO:0000256" key="11">
    <source>
        <dbReference type="SAM" id="Phobius"/>
    </source>
</evidence>
<evidence type="ECO:0000313" key="12">
    <source>
        <dbReference type="EMBL" id="KAF9593749.1"/>
    </source>
</evidence>
<organism evidence="12 13">
    <name type="scientific">Coptis chinensis</name>
    <dbReference type="NCBI Taxonomy" id="261450"/>
    <lineage>
        <taxon>Eukaryota</taxon>
        <taxon>Viridiplantae</taxon>
        <taxon>Streptophyta</taxon>
        <taxon>Embryophyta</taxon>
        <taxon>Tracheophyta</taxon>
        <taxon>Spermatophyta</taxon>
        <taxon>Magnoliopsida</taxon>
        <taxon>Ranunculales</taxon>
        <taxon>Ranunculaceae</taxon>
        <taxon>Coptidoideae</taxon>
        <taxon>Coptis</taxon>
    </lineage>
</organism>
<protein>
    <submittedName>
        <fullName evidence="12">Uncharacterized protein</fullName>
    </submittedName>
</protein>
<sequence>MASAARRSGGAVGTGMLEGVYRLVMRRTPIYVTFVLVGAFFGERMIMTIKDEEIAAGVFELNADSSPVPDGYHGGFIRNAGQSCRVMHV</sequence>
<dbReference type="GO" id="GO:0045275">
    <property type="term" value="C:respiratory chain complex III"/>
    <property type="evidence" value="ECO:0007669"/>
    <property type="project" value="InterPro"/>
</dbReference>
<dbReference type="GO" id="GO:0006122">
    <property type="term" value="P:mitochondrial electron transport, ubiquinol to cytochrome c"/>
    <property type="evidence" value="ECO:0007669"/>
    <property type="project" value="InterPro"/>
</dbReference>
<dbReference type="EMBL" id="JADFTS010000008">
    <property type="protein sequence ID" value="KAF9593749.1"/>
    <property type="molecule type" value="Genomic_DNA"/>
</dbReference>
<dbReference type="PANTHER" id="PTHR12980:SF0">
    <property type="entry name" value="CYTOCHROME B-C1 COMPLEX SUBUNIT 9"/>
    <property type="match status" value="1"/>
</dbReference>
<evidence type="ECO:0000256" key="8">
    <source>
        <dbReference type="ARBA" id="ARBA00022989"/>
    </source>
</evidence>
<evidence type="ECO:0000256" key="3">
    <source>
        <dbReference type="ARBA" id="ARBA00022448"/>
    </source>
</evidence>
<accession>A0A835H819</accession>
<reference evidence="12 13" key="1">
    <citation type="submission" date="2020-10" db="EMBL/GenBank/DDBJ databases">
        <title>The Coptis chinensis genome and diversification of protoberbering-type alkaloids.</title>
        <authorList>
            <person name="Wang B."/>
            <person name="Shu S."/>
            <person name="Song C."/>
            <person name="Liu Y."/>
        </authorList>
    </citation>
    <scope>NUCLEOTIDE SEQUENCE [LARGE SCALE GENOMIC DNA]</scope>
    <source>
        <strain evidence="12">HL-2020</strain>
        <tissue evidence="12">Leaf</tissue>
    </source>
</reference>
<keyword evidence="4" id="KW-0679">Respiratory chain</keyword>
<keyword evidence="8 11" id="KW-1133">Transmembrane helix</keyword>
<evidence type="ECO:0000256" key="1">
    <source>
        <dbReference type="ARBA" id="ARBA00004434"/>
    </source>
</evidence>
<evidence type="ECO:0000256" key="9">
    <source>
        <dbReference type="ARBA" id="ARBA00023128"/>
    </source>
</evidence>
<dbReference type="Pfam" id="PF05365">
    <property type="entry name" value="UCR_UQCRX_QCR9"/>
    <property type="match status" value="1"/>
</dbReference>
<keyword evidence="7" id="KW-0249">Electron transport</keyword>
<gene>
    <name evidence="12" type="ORF">IFM89_024887</name>
</gene>
<keyword evidence="9" id="KW-0496">Mitochondrion</keyword>
<keyword evidence="6" id="KW-0999">Mitochondrion inner membrane</keyword>
<dbReference type="GO" id="GO:0005743">
    <property type="term" value="C:mitochondrial inner membrane"/>
    <property type="evidence" value="ECO:0007669"/>
    <property type="project" value="UniProtKB-SubCell"/>
</dbReference>
<name>A0A835H819_9MAGN</name>
<keyword evidence="3" id="KW-0813">Transport</keyword>
<evidence type="ECO:0000256" key="10">
    <source>
        <dbReference type="ARBA" id="ARBA00023136"/>
    </source>
</evidence>
<dbReference type="AlphaFoldDB" id="A0A835H819"/>
<comment type="similarity">
    <text evidence="2">Belongs to the UQCR10/QCR9 family.</text>
</comment>
<proteinExistence type="inferred from homology"/>
<keyword evidence="13" id="KW-1185">Reference proteome</keyword>
<comment type="caution">
    <text evidence="12">The sequence shown here is derived from an EMBL/GenBank/DDBJ whole genome shotgun (WGS) entry which is preliminary data.</text>
</comment>
<keyword evidence="10 11" id="KW-0472">Membrane</keyword>
<dbReference type="InterPro" id="IPR008027">
    <property type="entry name" value="QCR9"/>
</dbReference>
<evidence type="ECO:0000256" key="6">
    <source>
        <dbReference type="ARBA" id="ARBA00022792"/>
    </source>
</evidence>
<evidence type="ECO:0000256" key="4">
    <source>
        <dbReference type="ARBA" id="ARBA00022660"/>
    </source>
</evidence>
<dbReference type="SUPFAM" id="SSF81514">
    <property type="entry name" value="Subunit X (non-heme 7 kDa protein) of cytochrome bc1 complex (Ubiquinol-cytochrome c reductase)"/>
    <property type="match status" value="1"/>
</dbReference>
<keyword evidence="5 11" id="KW-0812">Transmembrane</keyword>
<evidence type="ECO:0000313" key="13">
    <source>
        <dbReference type="Proteomes" id="UP000631114"/>
    </source>
</evidence>
<evidence type="ECO:0000256" key="5">
    <source>
        <dbReference type="ARBA" id="ARBA00022692"/>
    </source>
</evidence>
<dbReference type="PANTHER" id="PTHR12980">
    <property type="entry name" value="UBIQUINOL-CYTOCHROME C REDUCTASE COMPLEX, SUBUNIT X"/>
    <property type="match status" value="1"/>
</dbReference>
<comment type="subcellular location">
    <subcellularLocation>
        <location evidence="1">Mitochondrion inner membrane</location>
        <topology evidence="1">Single-pass membrane protein</topology>
    </subcellularLocation>
</comment>
<evidence type="ECO:0000256" key="7">
    <source>
        <dbReference type="ARBA" id="ARBA00022982"/>
    </source>
</evidence>
<dbReference type="Proteomes" id="UP000631114">
    <property type="component" value="Unassembled WGS sequence"/>
</dbReference>
<feature type="transmembrane region" description="Helical" evidence="11">
    <location>
        <begin position="24"/>
        <end position="42"/>
    </location>
</feature>
<evidence type="ECO:0000256" key="2">
    <source>
        <dbReference type="ARBA" id="ARBA00007856"/>
    </source>
</evidence>